<sequence length="132" mass="15339">MCFFQDIYAWAGQFCNIDISKGETHFCNCQFIGRELAKQLKRLPTLRECEDREAVVALTTDIFCEINVIHPFREGNGRSTRFFFEELLFVAGYEIAWPAISKETWIKANIDGFYGDLKGLNVIFDQAIQHRM</sequence>
<dbReference type="InterPro" id="IPR003812">
    <property type="entry name" value="Fido"/>
</dbReference>
<reference evidence="9 10" key="1">
    <citation type="submission" date="2023-11" db="EMBL/GenBank/DDBJ databases">
        <title>Plant-associative lifestyle of Vibrio porteresiae and its evolutionary dynamics.</title>
        <authorList>
            <person name="Rameshkumar N."/>
            <person name="Kirti K."/>
        </authorList>
    </citation>
    <scope>NUCLEOTIDE SEQUENCE [LARGE SCALE GENOMIC DNA]</scope>
    <source>
        <strain evidence="9 10">MSSRF7</strain>
    </source>
</reference>
<keyword evidence="3" id="KW-0547">Nucleotide-binding</keyword>
<dbReference type="EMBL" id="JAWRCP010000002">
    <property type="protein sequence ID" value="MDW6094796.1"/>
    <property type="molecule type" value="Genomic_DNA"/>
</dbReference>
<evidence type="ECO:0000256" key="4">
    <source>
        <dbReference type="ARBA" id="ARBA00022840"/>
    </source>
</evidence>
<evidence type="ECO:0000256" key="2">
    <source>
        <dbReference type="ARBA" id="ARBA00022695"/>
    </source>
</evidence>
<dbReference type="InterPro" id="IPR036597">
    <property type="entry name" value="Fido-like_dom_sf"/>
</dbReference>
<keyword evidence="10" id="KW-1185">Reference proteome</keyword>
<evidence type="ECO:0000256" key="5">
    <source>
        <dbReference type="ARBA" id="ARBA00034531"/>
    </source>
</evidence>
<evidence type="ECO:0000259" key="8">
    <source>
        <dbReference type="PROSITE" id="PS51459"/>
    </source>
</evidence>
<dbReference type="Pfam" id="PF02661">
    <property type="entry name" value="Fic"/>
    <property type="match status" value="1"/>
</dbReference>
<name>A0ABU4IZG7_9VIBR</name>
<dbReference type="PANTHER" id="PTHR39560:SF1">
    <property type="entry name" value="PROTEIN ADENYLYLTRANSFERASE FIC-RELATED"/>
    <property type="match status" value="1"/>
</dbReference>
<evidence type="ECO:0000256" key="1">
    <source>
        <dbReference type="ARBA" id="ARBA00022679"/>
    </source>
</evidence>
<comment type="catalytic activity">
    <reaction evidence="6">
        <text>L-threonyl-[protein] + ATP = 3-O-(5'-adenylyl)-L-threonyl-[protein] + diphosphate</text>
        <dbReference type="Rhea" id="RHEA:54292"/>
        <dbReference type="Rhea" id="RHEA-COMP:11060"/>
        <dbReference type="Rhea" id="RHEA-COMP:13847"/>
        <dbReference type="ChEBI" id="CHEBI:30013"/>
        <dbReference type="ChEBI" id="CHEBI:30616"/>
        <dbReference type="ChEBI" id="CHEBI:33019"/>
        <dbReference type="ChEBI" id="CHEBI:138113"/>
        <dbReference type="EC" id="2.7.7.108"/>
    </reaction>
</comment>
<evidence type="ECO:0000256" key="3">
    <source>
        <dbReference type="ARBA" id="ARBA00022741"/>
    </source>
</evidence>
<evidence type="ECO:0000313" key="10">
    <source>
        <dbReference type="Proteomes" id="UP001279860"/>
    </source>
</evidence>
<evidence type="ECO:0000256" key="6">
    <source>
        <dbReference type="ARBA" id="ARBA00047939"/>
    </source>
</evidence>
<keyword evidence="4" id="KW-0067">ATP-binding</keyword>
<dbReference type="Proteomes" id="UP001279860">
    <property type="component" value="Unassembled WGS sequence"/>
</dbReference>
<dbReference type="PANTHER" id="PTHR39560">
    <property type="entry name" value="PROTEIN ADENYLYLTRANSFERASE FIC-RELATED"/>
    <property type="match status" value="1"/>
</dbReference>
<protein>
    <recommendedName>
        <fullName evidence="5">protein adenylyltransferase</fullName>
        <ecNumber evidence="5">2.7.7.108</ecNumber>
    </recommendedName>
</protein>
<comment type="catalytic activity">
    <reaction evidence="7">
        <text>L-tyrosyl-[protein] + ATP = O-(5'-adenylyl)-L-tyrosyl-[protein] + diphosphate</text>
        <dbReference type="Rhea" id="RHEA:54288"/>
        <dbReference type="Rhea" id="RHEA-COMP:10136"/>
        <dbReference type="Rhea" id="RHEA-COMP:13846"/>
        <dbReference type="ChEBI" id="CHEBI:30616"/>
        <dbReference type="ChEBI" id="CHEBI:33019"/>
        <dbReference type="ChEBI" id="CHEBI:46858"/>
        <dbReference type="ChEBI" id="CHEBI:83624"/>
        <dbReference type="EC" id="2.7.7.108"/>
    </reaction>
</comment>
<keyword evidence="1" id="KW-0808">Transferase</keyword>
<dbReference type="PROSITE" id="PS51459">
    <property type="entry name" value="FIDO"/>
    <property type="match status" value="1"/>
</dbReference>
<comment type="caution">
    <text evidence="9">The sequence shown here is derived from an EMBL/GenBank/DDBJ whole genome shotgun (WGS) entry which is preliminary data.</text>
</comment>
<dbReference type="EC" id="2.7.7.108" evidence="5"/>
<keyword evidence="2" id="KW-0548">Nucleotidyltransferase</keyword>
<accession>A0ABU4IZG7</accession>
<gene>
    <name evidence="9" type="ORF">SBX64_19820</name>
</gene>
<evidence type="ECO:0000313" key="9">
    <source>
        <dbReference type="EMBL" id="MDW6094796.1"/>
    </source>
</evidence>
<dbReference type="SUPFAM" id="SSF140931">
    <property type="entry name" value="Fic-like"/>
    <property type="match status" value="1"/>
</dbReference>
<organism evidence="9 10">
    <name type="scientific">Vibrio rhizosphaerae</name>
    <dbReference type="NCBI Taxonomy" id="398736"/>
    <lineage>
        <taxon>Bacteria</taxon>
        <taxon>Pseudomonadati</taxon>
        <taxon>Pseudomonadota</taxon>
        <taxon>Gammaproteobacteria</taxon>
        <taxon>Vibrionales</taxon>
        <taxon>Vibrionaceae</taxon>
        <taxon>Vibrio</taxon>
    </lineage>
</organism>
<dbReference type="Gene3D" id="1.10.3290.10">
    <property type="entry name" value="Fido-like domain"/>
    <property type="match status" value="1"/>
</dbReference>
<evidence type="ECO:0000256" key="7">
    <source>
        <dbReference type="ARBA" id="ARBA00048696"/>
    </source>
</evidence>
<proteinExistence type="predicted"/>
<dbReference type="RefSeq" id="WP_318585741.1">
    <property type="nucleotide sequence ID" value="NZ_JAWRCP010000002.1"/>
</dbReference>
<feature type="domain" description="Fido" evidence="8">
    <location>
        <begin position="1"/>
        <end position="126"/>
    </location>
</feature>